<dbReference type="OrthoDB" id="32523at2"/>
<dbReference type="Pfam" id="PF12802">
    <property type="entry name" value="MarR_2"/>
    <property type="match status" value="1"/>
</dbReference>
<organism evidence="3 4">
    <name type="scientific">Xanthomonas theicola</name>
    <dbReference type="NCBI Taxonomy" id="56464"/>
    <lineage>
        <taxon>Bacteria</taxon>
        <taxon>Pseudomonadati</taxon>
        <taxon>Pseudomonadota</taxon>
        <taxon>Gammaproteobacteria</taxon>
        <taxon>Lysobacterales</taxon>
        <taxon>Lysobacteraceae</taxon>
        <taxon>Xanthomonas</taxon>
    </lineage>
</organism>
<dbReference type="Proteomes" id="UP000239898">
    <property type="component" value="Unassembled WGS sequence"/>
</dbReference>
<protein>
    <recommendedName>
        <fullName evidence="2">HTH marR-type domain-containing protein</fullName>
    </recommendedName>
</protein>
<evidence type="ECO:0000313" key="4">
    <source>
        <dbReference type="Proteomes" id="UP000239898"/>
    </source>
</evidence>
<dbReference type="PANTHER" id="PTHR18964:SF149">
    <property type="entry name" value="BIFUNCTIONAL UDP-N-ACETYLGLUCOSAMINE 2-EPIMERASE_N-ACETYLMANNOSAMINE KINASE"/>
    <property type="match status" value="1"/>
</dbReference>
<evidence type="ECO:0000256" key="1">
    <source>
        <dbReference type="ARBA" id="ARBA00006479"/>
    </source>
</evidence>
<feature type="domain" description="HTH marR-type" evidence="2">
    <location>
        <begin position="6"/>
        <end position="55"/>
    </location>
</feature>
<comment type="similarity">
    <text evidence="1">Belongs to the ROK (NagC/XylR) family.</text>
</comment>
<dbReference type="InterPro" id="IPR043129">
    <property type="entry name" value="ATPase_NBD"/>
</dbReference>
<dbReference type="SUPFAM" id="SSF46785">
    <property type="entry name" value="Winged helix' DNA-binding domain"/>
    <property type="match status" value="1"/>
</dbReference>
<dbReference type="GO" id="GO:0003700">
    <property type="term" value="F:DNA-binding transcription factor activity"/>
    <property type="evidence" value="ECO:0007669"/>
    <property type="project" value="InterPro"/>
</dbReference>
<dbReference type="InterPro" id="IPR000600">
    <property type="entry name" value="ROK"/>
</dbReference>
<dbReference type="EMBL" id="MIGX01000110">
    <property type="protein sequence ID" value="PPT84523.1"/>
    <property type="molecule type" value="Genomic_DNA"/>
</dbReference>
<gene>
    <name evidence="3" type="ORF">XthCFBP4691_16480</name>
</gene>
<dbReference type="InterPro" id="IPR036388">
    <property type="entry name" value="WH-like_DNA-bd_sf"/>
</dbReference>
<dbReference type="SUPFAM" id="SSF53067">
    <property type="entry name" value="Actin-like ATPase domain"/>
    <property type="match status" value="1"/>
</dbReference>
<dbReference type="AlphaFoldDB" id="A0A2S6ZBN3"/>
<name>A0A2S6ZBN3_9XANT</name>
<sequence>MSIELGLAPSEQRILDLIRYRGPISRAELAREAGLSPPSLTRLIQQLLERGLVVESGRVHAGQRGQPAQLVQLNPRGAFAAGIALQSEYLEGCIVDMEGGLCASTAIPLESLAPEHVGPLAARMLAELIATAGIDTAKLVGVGVSMPGMALGAYGSGTRPEGNNDLPDEFEDWKPLDLKAFFSEALGMTCWLENSSKAVALAEMYYGEGRRLGNFAVVHIAYGFGGGLILNRRPYRGARGRAGEFGGMFPYAGVRPAGRDLLLYLGERMANPPQHVRDIVIDEIPDHLIHGWAERVYPCVHDLCKFLAVVLDLEAIVFHGLIPDKLTHRLVELARQRVPSSLPHEFAMPDVIVSGLSASSLSIGAASLPMHFTTAAAP</sequence>
<dbReference type="InterPro" id="IPR036390">
    <property type="entry name" value="WH_DNA-bd_sf"/>
</dbReference>
<accession>A0A2S6ZBN3</accession>
<dbReference type="Gene3D" id="3.30.420.40">
    <property type="match status" value="2"/>
</dbReference>
<evidence type="ECO:0000259" key="2">
    <source>
        <dbReference type="Pfam" id="PF12802"/>
    </source>
</evidence>
<comment type="caution">
    <text evidence="3">The sequence shown here is derived from an EMBL/GenBank/DDBJ whole genome shotgun (WGS) entry which is preliminary data.</text>
</comment>
<evidence type="ECO:0000313" key="3">
    <source>
        <dbReference type="EMBL" id="PPT84523.1"/>
    </source>
</evidence>
<dbReference type="InterPro" id="IPR000835">
    <property type="entry name" value="HTH_MarR-typ"/>
</dbReference>
<keyword evidence="4" id="KW-1185">Reference proteome</keyword>
<dbReference type="CDD" id="cd00090">
    <property type="entry name" value="HTH_ARSR"/>
    <property type="match status" value="1"/>
</dbReference>
<dbReference type="PANTHER" id="PTHR18964">
    <property type="entry name" value="ROK (REPRESSOR, ORF, KINASE) FAMILY"/>
    <property type="match status" value="1"/>
</dbReference>
<dbReference type="Gene3D" id="1.10.10.10">
    <property type="entry name" value="Winged helix-like DNA-binding domain superfamily/Winged helix DNA-binding domain"/>
    <property type="match status" value="1"/>
</dbReference>
<reference evidence="3 4" key="1">
    <citation type="submission" date="2016-08" db="EMBL/GenBank/DDBJ databases">
        <title>Evolution of the type three secretion system and type three effector repertoires in Xanthomonas.</title>
        <authorList>
            <person name="Merda D."/>
            <person name="Briand M."/>
            <person name="Bosis E."/>
            <person name="Rousseau C."/>
            <person name="Portier P."/>
            <person name="Jacques M.-A."/>
            <person name="Fischer-Le Saux M."/>
        </authorList>
    </citation>
    <scope>NUCLEOTIDE SEQUENCE [LARGE SCALE GENOMIC DNA]</scope>
    <source>
        <strain evidence="3 4">CFBP 4691</strain>
    </source>
</reference>
<dbReference type="InterPro" id="IPR011991">
    <property type="entry name" value="ArsR-like_HTH"/>
</dbReference>
<dbReference type="Pfam" id="PF00480">
    <property type="entry name" value="ROK"/>
    <property type="match status" value="1"/>
</dbReference>
<proteinExistence type="inferred from homology"/>